<accession>A0ABX2T696</accession>
<feature type="compositionally biased region" description="Polar residues" evidence="1">
    <location>
        <begin position="234"/>
        <end position="270"/>
    </location>
</feature>
<keyword evidence="2" id="KW-0732">Signal</keyword>
<protein>
    <recommendedName>
        <fullName evidence="5">Lipoprotein</fullName>
    </recommendedName>
</protein>
<dbReference type="RefSeq" id="WP_180280515.1">
    <property type="nucleotide sequence ID" value="NZ_JABFDB010000001.1"/>
</dbReference>
<evidence type="ECO:0008006" key="5">
    <source>
        <dbReference type="Google" id="ProtNLM"/>
    </source>
</evidence>
<gene>
    <name evidence="3" type="ORF">HND93_03685</name>
</gene>
<feature type="compositionally biased region" description="Low complexity" evidence="1">
    <location>
        <begin position="213"/>
        <end position="233"/>
    </location>
</feature>
<organism evidence="3 4">
    <name type="scientific">Azospirillum oleiclasticum</name>
    <dbReference type="NCBI Taxonomy" id="2735135"/>
    <lineage>
        <taxon>Bacteria</taxon>
        <taxon>Pseudomonadati</taxon>
        <taxon>Pseudomonadota</taxon>
        <taxon>Alphaproteobacteria</taxon>
        <taxon>Rhodospirillales</taxon>
        <taxon>Azospirillaceae</taxon>
        <taxon>Azospirillum</taxon>
    </lineage>
</organism>
<keyword evidence="4" id="KW-1185">Reference proteome</keyword>
<dbReference type="Proteomes" id="UP000584642">
    <property type="component" value="Unassembled WGS sequence"/>
</dbReference>
<sequence length="270" mass="30039">MRIALDCKGVQTVVMRRRIAVKKAIIALCASLALAGCVTPPKQGYVLGSRWGGAPTVASVKVIDDPFQNHLTFEGPKFLYEDYDAILDDNAAMIRSWINRSGGSPTHQIYVFNEYRGCSLRNWFQAVDEDRNNLQFVKIFQSERKCDSSSNTVYQYEVFGAEVKDSVLRDRQNSGYAVRFYSRKGNFTTVIIPKDVIRIQLEAVDGRLALLTTNQNSRPTNPTSTTSRNPDSTKPNVTVKQGQNPTKPNVTVTQSGDPANPSVRITITTP</sequence>
<evidence type="ECO:0000313" key="4">
    <source>
        <dbReference type="Proteomes" id="UP000584642"/>
    </source>
</evidence>
<evidence type="ECO:0000256" key="2">
    <source>
        <dbReference type="SAM" id="SignalP"/>
    </source>
</evidence>
<feature type="region of interest" description="Disordered" evidence="1">
    <location>
        <begin position="213"/>
        <end position="270"/>
    </location>
</feature>
<feature type="signal peptide" evidence="2">
    <location>
        <begin position="1"/>
        <end position="35"/>
    </location>
</feature>
<name>A0ABX2T696_9PROT</name>
<evidence type="ECO:0000256" key="1">
    <source>
        <dbReference type="SAM" id="MobiDB-lite"/>
    </source>
</evidence>
<dbReference type="EMBL" id="JABFDB010000001">
    <property type="protein sequence ID" value="NYZ18801.1"/>
    <property type="molecule type" value="Genomic_DNA"/>
</dbReference>
<comment type="caution">
    <text evidence="3">The sequence shown here is derived from an EMBL/GenBank/DDBJ whole genome shotgun (WGS) entry which is preliminary data.</text>
</comment>
<proteinExistence type="predicted"/>
<reference evidence="3 4" key="1">
    <citation type="submission" date="2020-05" db="EMBL/GenBank/DDBJ databases">
        <title>Azospirillum oleiclasticum sp. nov, a nitrogen-fixing and heavy crude oil-emulsifying bacterium isolated from the crude oil of Yumen Oilfield.</title>
        <authorList>
            <person name="Wu D."/>
            <person name="Cai M."/>
            <person name="Zhang X."/>
        </authorList>
    </citation>
    <scope>NUCLEOTIDE SEQUENCE [LARGE SCALE GENOMIC DNA]</scope>
    <source>
        <strain evidence="3 4">ROY-1-1-2</strain>
    </source>
</reference>
<feature type="chain" id="PRO_5046561626" description="Lipoprotein" evidence="2">
    <location>
        <begin position="36"/>
        <end position="270"/>
    </location>
</feature>
<evidence type="ECO:0000313" key="3">
    <source>
        <dbReference type="EMBL" id="NYZ18801.1"/>
    </source>
</evidence>